<organism evidence="2 3">
    <name type="scientific">Panicum virgatum</name>
    <name type="common">Blackwell switchgrass</name>
    <dbReference type="NCBI Taxonomy" id="38727"/>
    <lineage>
        <taxon>Eukaryota</taxon>
        <taxon>Viridiplantae</taxon>
        <taxon>Streptophyta</taxon>
        <taxon>Embryophyta</taxon>
        <taxon>Tracheophyta</taxon>
        <taxon>Spermatophyta</taxon>
        <taxon>Magnoliopsida</taxon>
        <taxon>Liliopsida</taxon>
        <taxon>Poales</taxon>
        <taxon>Poaceae</taxon>
        <taxon>PACMAD clade</taxon>
        <taxon>Panicoideae</taxon>
        <taxon>Panicodae</taxon>
        <taxon>Paniceae</taxon>
        <taxon>Panicinae</taxon>
        <taxon>Panicum</taxon>
        <taxon>Panicum sect. Hiantes</taxon>
    </lineage>
</organism>
<evidence type="ECO:0000256" key="1">
    <source>
        <dbReference type="SAM" id="MobiDB-lite"/>
    </source>
</evidence>
<dbReference type="EMBL" id="CM029049">
    <property type="protein sequence ID" value="KAG2574842.1"/>
    <property type="molecule type" value="Genomic_DNA"/>
</dbReference>
<keyword evidence="3" id="KW-1185">Reference proteome</keyword>
<proteinExistence type="predicted"/>
<feature type="compositionally biased region" description="Low complexity" evidence="1">
    <location>
        <begin position="77"/>
        <end position="88"/>
    </location>
</feature>
<feature type="region of interest" description="Disordered" evidence="1">
    <location>
        <begin position="56"/>
        <end position="122"/>
    </location>
</feature>
<name>A0A8T0QND8_PANVG</name>
<dbReference type="AlphaFoldDB" id="A0A8T0QND8"/>
<dbReference type="Proteomes" id="UP000823388">
    <property type="component" value="Chromosome 7K"/>
</dbReference>
<reference evidence="2" key="1">
    <citation type="submission" date="2020-05" db="EMBL/GenBank/DDBJ databases">
        <title>WGS assembly of Panicum virgatum.</title>
        <authorList>
            <person name="Lovell J.T."/>
            <person name="Jenkins J."/>
            <person name="Shu S."/>
            <person name="Juenger T.E."/>
            <person name="Schmutz J."/>
        </authorList>
    </citation>
    <scope>NUCLEOTIDE SEQUENCE</scope>
    <source>
        <strain evidence="2">AP13</strain>
    </source>
</reference>
<evidence type="ECO:0000313" key="2">
    <source>
        <dbReference type="EMBL" id="KAG2574842.1"/>
    </source>
</evidence>
<sequence length="295" mass="31425">MGSRKARVYTCPQPPPSPSIQSFYGLPLITCFWCGWYTLASVTSKRARIGPLSTAEVDPSTASLSTAPHPSTPPDGNSLSASLNSLSNEATGGGDLMPIGEGDQMPAAVGGGDQTPTGEGDEMPAVGVHQVPTGEGDQMSAVGGAQLQGDSAAHDELQERCFACNGNHMLLCCDAKWSCQPPGMFGMSTEKPFYYIAPSEETRGNIPHHVGDSLARAWFRVFGVPGITRTWEMLFQTASPVGLLVDVDIDTLDGNRSNCIRMLIDLASTNGAPFFACIVYGYESGYFEVRFELEV</sequence>
<comment type="caution">
    <text evidence="2">The sequence shown here is derived from an EMBL/GenBank/DDBJ whole genome shotgun (WGS) entry which is preliminary data.</text>
</comment>
<feature type="compositionally biased region" description="Polar residues" evidence="1">
    <location>
        <begin position="60"/>
        <end position="69"/>
    </location>
</feature>
<accession>A0A8T0QND8</accession>
<gene>
    <name evidence="2" type="ORF">PVAP13_7KG351900</name>
</gene>
<protein>
    <submittedName>
        <fullName evidence="2">Uncharacterized protein</fullName>
    </submittedName>
</protein>
<evidence type="ECO:0000313" key="3">
    <source>
        <dbReference type="Proteomes" id="UP000823388"/>
    </source>
</evidence>